<dbReference type="PIRSF" id="PIRSF015582">
    <property type="entry name" value="Cit_lyase_B"/>
    <property type="match status" value="1"/>
</dbReference>
<proteinExistence type="predicted"/>
<dbReference type="PANTHER" id="PTHR32308:SF10">
    <property type="entry name" value="CITRATE LYASE SUBUNIT BETA"/>
    <property type="match status" value="1"/>
</dbReference>
<dbReference type="EMBL" id="CP002207">
    <property type="protein sequence ID" value="ADP34934.1"/>
    <property type="molecule type" value="Genomic_DNA"/>
</dbReference>
<dbReference type="InterPro" id="IPR011206">
    <property type="entry name" value="Citrate_lyase_beta/mcl1/mcl2"/>
</dbReference>
<evidence type="ECO:0000313" key="6">
    <source>
        <dbReference type="Proteomes" id="UP000006867"/>
    </source>
</evidence>
<dbReference type="InterPro" id="IPR015813">
    <property type="entry name" value="Pyrv/PenolPyrv_kinase-like_dom"/>
</dbReference>
<keyword evidence="2" id="KW-0479">Metal-binding</keyword>
<comment type="cofactor">
    <cofactor evidence="1">
        <name>Mg(2+)</name>
        <dbReference type="ChEBI" id="CHEBI:18420"/>
    </cofactor>
</comment>
<evidence type="ECO:0000256" key="4">
    <source>
        <dbReference type="SAM" id="Coils"/>
    </source>
</evidence>
<reference evidence="5 6" key="1">
    <citation type="journal article" date="2011" name="Front. Microbiol.">
        <title>Genomic signatures of strain selection and enhancement in Bacillus atrophaeus var. globigii, a historical biowarfare simulant.</title>
        <authorList>
            <person name="Gibbons H.S."/>
            <person name="Broomall S.M."/>
            <person name="McNew L.A."/>
            <person name="Daligault H."/>
            <person name="Chapman C."/>
            <person name="Bruce D."/>
            <person name="Karavis M."/>
            <person name="Krepps M."/>
            <person name="McGregor P.A."/>
            <person name="Hong C."/>
            <person name="Park K.H."/>
            <person name="Akmal A."/>
            <person name="Feldman A."/>
            <person name="Lin J.S."/>
            <person name="Chang W.E."/>
            <person name="Higgs B.W."/>
            <person name="Demirev P."/>
            <person name="Lindquist J."/>
            <person name="Liem A."/>
            <person name="Fochler E."/>
            <person name="Read T.D."/>
            <person name="Tapia R."/>
            <person name="Johnson S."/>
            <person name="Bishop-Lilly K.A."/>
            <person name="Detter C."/>
            <person name="Han C."/>
            <person name="Sozhamannan S."/>
            <person name="Rosenzweig C.N."/>
            <person name="Skowronski E.W."/>
        </authorList>
    </citation>
    <scope>NUCLEOTIDE SEQUENCE [LARGE SCALE GENOMIC DNA]</scope>
    <source>
        <strain evidence="5 6">1942</strain>
    </source>
</reference>
<dbReference type="SUPFAM" id="SSF51621">
    <property type="entry name" value="Phosphoenolpyruvate/pyruvate domain"/>
    <property type="match status" value="1"/>
</dbReference>
<accession>A0ABM5M419</accession>
<dbReference type="Pfam" id="PF15617">
    <property type="entry name" value="C-C_Bond_Lyase"/>
    <property type="match status" value="1"/>
</dbReference>
<dbReference type="Gene3D" id="3.20.20.60">
    <property type="entry name" value="Phosphoenolpyruvate-binding domains"/>
    <property type="match status" value="2"/>
</dbReference>
<name>A0ABM5M419_BACA1</name>
<gene>
    <name evidence="5" type="ordered locus">BATR1942_20095</name>
</gene>
<dbReference type="InterPro" id="IPR040442">
    <property type="entry name" value="Pyrv_kinase-like_dom_sf"/>
</dbReference>
<evidence type="ECO:0000256" key="2">
    <source>
        <dbReference type="ARBA" id="ARBA00022723"/>
    </source>
</evidence>
<evidence type="ECO:0000256" key="3">
    <source>
        <dbReference type="ARBA" id="ARBA00022842"/>
    </source>
</evidence>
<dbReference type="InterPro" id="IPR039480">
    <property type="entry name" value="C-C_Bond_Lyase-like"/>
</dbReference>
<keyword evidence="6" id="KW-1185">Reference proteome</keyword>
<evidence type="ECO:0000313" key="5">
    <source>
        <dbReference type="EMBL" id="ADP34934.1"/>
    </source>
</evidence>
<keyword evidence="4" id="KW-0175">Coiled coil</keyword>
<protein>
    <submittedName>
        <fullName evidence="5">ATP/GTP-binding protein</fullName>
    </submittedName>
</protein>
<organism evidence="5 6">
    <name type="scientific">Bacillus atrophaeus (strain 1942)</name>
    <dbReference type="NCBI Taxonomy" id="720555"/>
    <lineage>
        <taxon>Bacteria</taxon>
        <taxon>Bacillati</taxon>
        <taxon>Bacillota</taxon>
        <taxon>Bacilli</taxon>
        <taxon>Bacillales</taxon>
        <taxon>Bacillaceae</taxon>
        <taxon>Bacillus</taxon>
    </lineage>
</organism>
<feature type="coiled-coil region" evidence="4">
    <location>
        <begin position="77"/>
        <end position="104"/>
    </location>
</feature>
<dbReference type="PANTHER" id="PTHR32308">
    <property type="entry name" value="LYASE BETA SUBUNIT, PUTATIVE (AFU_ORTHOLOGUE AFUA_4G13030)-RELATED"/>
    <property type="match status" value="1"/>
</dbReference>
<evidence type="ECO:0000256" key="1">
    <source>
        <dbReference type="ARBA" id="ARBA00001946"/>
    </source>
</evidence>
<dbReference type="RefSeq" id="WP_003328010.1">
    <property type="nucleotide sequence ID" value="NC_014639.1"/>
</dbReference>
<dbReference type="Proteomes" id="UP000006867">
    <property type="component" value="Chromosome"/>
</dbReference>
<keyword evidence="3" id="KW-0460">Magnesium</keyword>
<sequence length="386" mass="44242">MRYFHYLSGLQQENVFYQKPKPVTKEAPKKLLEQALGAVLYMPATRHDIEAVITNQKYEDLSSVVFCLEDAIGDDEVKQAEHNLKHQLERIDQAVQQRKQLAEHFPFMFVRVRSPQQLKTLADMLPHSLHLLTGFVFPKCSIENANHYFEALQEVSQQYGTVLYGMPILETPDMLSKKTRMDVLSELHRIFQQNKDEILNVRIGATDLCGLYGIRRKPDQSIYDIRLIADFMADIINYFGADFTISGPVWEYFDPSLKAAPHPFHQASDFSEYMEGLVKETTLDIANGIHGKTVIHPTQLKVVNSLYVVSKEDYTDALHIAHHAKGTLGVLKSNFSNKMNEMKPHMKWAETILLKSDIYGVFHENRHFTDLLTEQPNAAHYGQYGG</sequence>